<dbReference type="SMART" id="SM00474">
    <property type="entry name" value="35EXOc"/>
    <property type="match status" value="1"/>
</dbReference>
<keyword evidence="7" id="KW-0460">Magnesium</keyword>
<comment type="function">
    <text evidence="12">Has exonuclease activity on both single-stranded and duplex templates bearing overhangs, but not blunt ended duplex DNA, and cleaves in a 3'-5' direction. Essential for the formation of DNA replication focal centers. Has an important role in maintaining genome stability.</text>
</comment>
<dbReference type="CDD" id="cd06141">
    <property type="entry name" value="WRN_exo"/>
    <property type="match status" value="1"/>
</dbReference>
<evidence type="ECO:0000313" key="15">
    <source>
        <dbReference type="RefSeq" id="XP_030760147.1"/>
    </source>
</evidence>
<dbReference type="AlphaFoldDB" id="A0A6J2Y9G5"/>
<dbReference type="Proteomes" id="UP000504635">
    <property type="component" value="Unplaced"/>
</dbReference>
<evidence type="ECO:0000256" key="3">
    <source>
        <dbReference type="ARBA" id="ARBA00022722"/>
    </source>
</evidence>
<dbReference type="InterPro" id="IPR012337">
    <property type="entry name" value="RNaseH-like_sf"/>
</dbReference>
<dbReference type="GO" id="GO:0008408">
    <property type="term" value="F:3'-5' exonuclease activity"/>
    <property type="evidence" value="ECO:0007669"/>
    <property type="project" value="InterPro"/>
</dbReference>
<dbReference type="FunCoup" id="A0A6J2Y9G5">
    <property type="interactions" value="325"/>
</dbReference>
<dbReference type="RefSeq" id="XP_030760147.1">
    <property type="nucleotide sequence ID" value="XM_030904287.1"/>
</dbReference>
<evidence type="ECO:0000256" key="10">
    <source>
        <dbReference type="ARBA" id="ARBA00040531"/>
    </source>
</evidence>
<dbReference type="GO" id="GO:0005634">
    <property type="term" value="C:nucleus"/>
    <property type="evidence" value="ECO:0007669"/>
    <property type="project" value="UniProtKB-SubCell"/>
</dbReference>
<dbReference type="Gene3D" id="3.30.420.10">
    <property type="entry name" value="Ribonuclease H-like superfamily/Ribonuclease H"/>
    <property type="match status" value="1"/>
</dbReference>
<evidence type="ECO:0000256" key="4">
    <source>
        <dbReference type="ARBA" id="ARBA00022723"/>
    </source>
</evidence>
<evidence type="ECO:0000256" key="1">
    <source>
        <dbReference type="ARBA" id="ARBA00004123"/>
    </source>
</evidence>
<dbReference type="CTD" id="42208"/>
<comment type="similarity">
    <text evidence="9">Belongs to the WRNexo family.</text>
</comment>
<dbReference type="GO" id="GO:0006139">
    <property type="term" value="P:nucleobase-containing compound metabolic process"/>
    <property type="evidence" value="ECO:0007669"/>
    <property type="project" value="InterPro"/>
</dbReference>
<keyword evidence="3" id="KW-0540">Nuclease</keyword>
<evidence type="ECO:0000256" key="5">
    <source>
        <dbReference type="ARBA" id="ARBA00022801"/>
    </source>
</evidence>
<keyword evidence="4" id="KW-0479">Metal-binding</keyword>
<dbReference type="FunFam" id="3.30.420.10:FF:000104">
    <property type="entry name" value="Werner Syndrome-like exonuclease"/>
    <property type="match status" value="1"/>
</dbReference>
<dbReference type="GO" id="GO:0003676">
    <property type="term" value="F:nucleic acid binding"/>
    <property type="evidence" value="ECO:0007669"/>
    <property type="project" value="InterPro"/>
</dbReference>
<dbReference type="Pfam" id="PF01612">
    <property type="entry name" value="DNA_pol_A_exo1"/>
    <property type="match status" value="1"/>
</dbReference>
<organism evidence="14 15">
    <name type="scientific">Sitophilus oryzae</name>
    <name type="common">Rice weevil</name>
    <name type="synonym">Curculio oryzae</name>
    <dbReference type="NCBI Taxonomy" id="7048"/>
    <lineage>
        <taxon>Eukaryota</taxon>
        <taxon>Metazoa</taxon>
        <taxon>Ecdysozoa</taxon>
        <taxon>Arthropoda</taxon>
        <taxon>Hexapoda</taxon>
        <taxon>Insecta</taxon>
        <taxon>Pterygota</taxon>
        <taxon>Neoptera</taxon>
        <taxon>Endopterygota</taxon>
        <taxon>Coleoptera</taxon>
        <taxon>Polyphaga</taxon>
        <taxon>Cucujiformia</taxon>
        <taxon>Curculionidae</taxon>
        <taxon>Dryophthorinae</taxon>
        <taxon>Sitophilus</taxon>
    </lineage>
</organism>
<keyword evidence="8" id="KW-0539">Nucleus</keyword>
<keyword evidence="2" id="KW-0597">Phosphoprotein</keyword>
<reference evidence="15" key="1">
    <citation type="submission" date="2025-08" db="UniProtKB">
        <authorList>
            <consortium name="RefSeq"/>
        </authorList>
    </citation>
    <scope>IDENTIFICATION</scope>
    <source>
        <tissue evidence="15">Gonads</tissue>
    </source>
</reference>
<accession>A0A6J2Y9G5</accession>
<dbReference type="GeneID" id="115885392"/>
<dbReference type="InParanoid" id="A0A6J2Y9G5"/>
<evidence type="ECO:0000256" key="12">
    <source>
        <dbReference type="ARBA" id="ARBA00045901"/>
    </source>
</evidence>
<keyword evidence="5" id="KW-0378">Hydrolase</keyword>
<keyword evidence="14" id="KW-1185">Reference proteome</keyword>
<dbReference type="PANTHER" id="PTHR13620:SF109">
    <property type="entry name" value="3'-5' EXONUCLEASE"/>
    <property type="match status" value="1"/>
</dbReference>
<evidence type="ECO:0000256" key="6">
    <source>
        <dbReference type="ARBA" id="ARBA00022839"/>
    </source>
</evidence>
<evidence type="ECO:0000256" key="7">
    <source>
        <dbReference type="ARBA" id="ARBA00022842"/>
    </source>
</evidence>
<evidence type="ECO:0000256" key="11">
    <source>
        <dbReference type="ARBA" id="ARBA00042761"/>
    </source>
</evidence>
<feature type="domain" description="3'-5' exonuclease" evidence="13">
    <location>
        <begin position="45"/>
        <end position="229"/>
    </location>
</feature>
<proteinExistence type="inferred from homology"/>
<keyword evidence="6" id="KW-0269">Exonuclease</keyword>
<protein>
    <recommendedName>
        <fullName evidence="10">3'-5' exonuclease</fullName>
    </recommendedName>
    <alternativeName>
        <fullName evidence="11">Werner Syndrome-like exonuclease</fullName>
    </alternativeName>
</protein>
<name>A0A6J2Y9G5_SITOR</name>
<evidence type="ECO:0000256" key="2">
    <source>
        <dbReference type="ARBA" id="ARBA00022553"/>
    </source>
</evidence>
<dbReference type="InterPro" id="IPR002562">
    <property type="entry name" value="3'-5'_exonuclease_dom"/>
</dbReference>
<dbReference type="KEGG" id="soy:115885392"/>
<dbReference type="GO" id="GO:0046872">
    <property type="term" value="F:metal ion binding"/>
    <property type="evidence" value="ECO:0007669"/>
    <property type="project" value="UniProtKB-KW"/>
</dbReference>
<evidence type="ECO:0000256" key="8">
    <source>
        <dbReference type="ARBA" id="ARBA00023242"/>
    </source>
</evidence>
<comment type="subcellular location">
    <subcellularLocation>
        <location evidence="1">Nucleus</location>
    </subcellularLocation>
</comment>
<dbReference type="PANTHER" id="PTHR13620">
    <property type="entry name" value="3-5 EXONUCLEASE"/>
    <property type="match status" value="1"/>
</dbReference>
<dbReference type="InterPro" id="IPR036397">
    <property type="entry name" value="RNaseH_sf"/>
</dbReference>
<gene>
    <name evidence="15" type="primary">LOC115885392</name>
</gene>
<evidence type="ECO:0000256" key="9">
    <source>
        <dbReference type="ARBA" id="ARBA00037949"/>
    </source>
</evidence>
<dbReference type="InterPro" id="IPR051132">
    <property type="entry name" value="3-5_Exonuclease_domain"/>
</dbReference>
<dbReference type="OrthoDB" id="10261556at2759"/>
<evidence type="ECO:0000259" key="13">
    <source>
        <dbReference type="SMART" id="SM00474"/>
    </source>
</evidence>
<evidence type="ECO:0000313" key="14">
    <source>
        <dbReference type="Proteomes" id="UP000504635"/>
    </source>
</evidence>
<dbReference type="SUPFAM" id="SSF53098">
    <property type="entry name" value="Ribonuclease H-like"/>
    <property type="match status" value="1"/>
</dbReference>
<sequence length="238" mass="27619">MTERMRLRSSVPPEERELEIKRKKQEIEEKLNRPMIEYSGKINYTTTFLDCAFTCDDLLSIADNCSDDHMVVGFDMEWSFNFQTGPDRTALIQISPTLDVCHLLHISELRSLPKGLVKFLEHPKVRLTGVNIKNDVRKLSRDFIGFDAEKLVNNCIDSGVMANTVLPVTQRWSMEKLVDYVLKMKINKDKKVRMSRWHKVPLRTDQQVYAAIDGYASLLLYHELKKIESNLSPETIKQ</sequence>